<dbReference type="PANTHER" id="PTHR43649:SF17">
    <property type="entry name" value="ABC TRANSPORTER SOLUTE BINDING PROTEIN-SUGAR TRANSPORT"/>
    <property type="match status" value="1"/>
</dbReference>
<comment type="caution">
    <text evidence="4">The sequence shown here is derived from an EMBL/GenBank/DDBJ whole genome shotgun (WGS) entry which is preliminary data.</text>
</comment>
<dbReference type="Gene3D" id="3.40.190.10">
    <property type="entry name" value="Periplasmic binding protein-like II"/>
    <property type="match status" value="1"/>
</dbReference>
<dbReference type="Pfam" id="PF01547">
    <property type="entry name" value="SBP_bac_1"/>
    <property type="match status" value="1"/>
</dbReference>
<feature type="domain" description="DUF3502" evidence="3">
    <location>
        <begin position="450"/>
        <end position="516"/>
    </location>
</feature>
<name>A0ABW0LP36_9BACL</name>
<dbReference type="InterPro" id="IPR050490">
    <property type="entry name" value="Bact_solute-bd_prot1"/>
</dbReference>
<proteinExistence type="predicted"/>
<keyword evidence="5" id="KW-1185">Reference proteome</keyword>
<dbReference type="SUPFAM" id="SSF53850">
    <property type="entry name" value="Periplasmic binding protein-like II"/>
    <property type="match status" value="1"/>
</dbReference>
<evidence type="ECO:0000256" key="2">
    <source>
        <dbReference type="SAM" id="SignalP"/>
    </source>
</evidence>
<sequence>MKKTLSILLSLCLLTVILAACGNNDNGNNATSSSPSASGSSSPSASPSASSEKLDPVTLKIMIPGDRPKDFDAVVAEAEKRMADTHNVKLDVVFIPWADVAQKTQVTLSSGEDVDLIFDAPWLHMSQMIASGYYEPLDDLLKQYGPNIISTRSEQMMNANKFNGKIMAVPLGNSFYQGRVYYVRKDIREELGFPEIKSYEDLIKFAYLVKEKKPDVTPLIAKDAGMSWAQFRKVFDYASTIKDTQLGTDGVLYHKNNDGKVYNMFDEKDPTFWSWITDARKLYTDKLMYQDVLSVKDYRELYKAGKIAIMDTNDFGVLSDIQSAVKQSAGGEVEAVTFFSTEKGANVTDFKVWNFLALTSVSKNKERAIQFLDWASQKDNYDLLAYGIKGQNWEPVGDDKYKKLNDGYAWFPFAWIWNPQNDRFDEALGDETIALNKFTGVADNFTPDILTGFTFDSAPVANEIAQFNTIRDKYMNAIGNGVVDPESTFEKYKKEASGVAKKIQEEMQKQIDAFLAAKK</sequence>
<dbReference type="Proteomes" id="UP001596105">
    <property type="component" value="Unassembled WGS sequence"/>
</dbReference>
<dbReference type="InterPro" id="IPR006059">
    <property type="entry name" value="SBP"/>
</dbReference>
<organism evidence="4 5">
    <name type="scientific">Cohnella suwonensis</name>
    <dbReference type="NCBI Taxonomy" id="696072"/>
    <lineage>
        <taxon>Bacteria</taxon>
        <taxon>Bacillati</taxon>
        <taxon>Bacillota</taxon>
        <taxon>Bacilli</taxon>
        <taxon>Bacillales</taxon>
        <taxon>Paenibacillaceae</taxon>
        <taxon>Cohnella</taxon>
    </lineage>
</organism>
<dbReference type="InterPro" id="IPR022627">
    <property type="entry name" value="DUF3502"/>
</dbReference>
<evidence type="ECO:0000259" key="3">
    <source>
        <dbReference type="Pfam" id="PF12010"/>
    </source>
</evidence>
<dbReference type="EMBL" id="JBHSMH010000005">
    <property type="protein sequence ID" value="MFC5467645.1"/>
    <property type="molecule type" value="Genomic_DNA"/>
</dbReference>
<keyword evidence="2" id="KW-0732">Signal</keyword>
<dbReference type="PANTHER" id="PTHR43649">
    <property type="entry name" value="ARABINOSE-BINDING PROTEIN-RELATED"/>
    <property type="match status" value="1"/>
</dbReference>
<reference evidence="5" key="1">
    <citation type="journal article" date="2019" name="Int. J. Syst. Evol. Microbiol.">
        <title>The Global Catalogue of Microorganisms (GCM) 10K type strain sequencing project: providing services to taxonomists for standard genome sequencing and annotation.</title>
        <authorList>
            <consortium name="The Broad Institute Genomics Platform"/>
            <consortium name="The Broad Institute Genome Sequencing Center for Infectious Disease"/>
            <person name="Wu L."/>
            <person name="Ma J."/>
        </authorList>
    </citation>
    <scope>NUCLEOTIDE SEQUENCE [LARGE SCALE GENOMIC DNA]</scope>
    <source>
        <strain evidence="5">CCUG 57113</strain>
    </source>
</reference>
<feature type="signal peptide" evidence="2">
    <location>
        <begin position="1"/>
        <end position="19"/>
    </location>
</feature>
<evidence type="ECO:0000256" key="1">
    <source>
        <dbReference type="SAM" id="MobiDB-lite"/>
    </source>
</evidence>
<accession>A0ABW0LP36</accession>
<gene>
    <name evidence="4" type="ORF">ACFPPD_02875</name>
</gene>
<protein>
    <submittedName>
        <fullName evidence="4">Extracellular solute-binding protein</fullName>
    </submittedName>
</protein>
<feature type="compositionally biased region" description="Low complexity" evidence="1">
    <location>
        <begin position="29"/>
        <end position="51"/>
    </location>
</feature>
<dbReference type="PROSITE" id="PS51257">
    <property type="entry name" value="PROKAR_LIPOPROTEIN"/>
    <property type="match status" value="1"/>
</dbReference>
<feature type="region of interest" description="Disordered" evidence="1">
    <location>
        <begin position="29"/>
        <end position="53"/>
    </location>
</feature>
<dbReference type="Pfam" id="PF12010">
    <property type="entry name" value="DUF3502"/>
    <property type="match status" value="1"/>
</dbReference>
<evidence type="ECO:0000313" key="4">
    <source>
        <dbReference type="EMBL" id="MFC5467645.1"/>
    </source>
</evidence>
<dbReference type="RefSeq" id="WP_209742933.1">
    <property type="nucleotide sequence ID" value="NZ_JBHSMH010000005.1"/>
</dbReference>
<feature type="chain" id="PRO_5045535364" evidence="2">
    <location>
        <begin position="20"/>
        <end position="519"/>
    </location>
</feature>
<evidence type="ECO:0000313" key="5">
    <source>
        <dbReference type="Proteomes" id="UP001596105"/>
    </source>
</evidence>